<comment type="caution">
    <text evidence="9">The sequence shown here is derived from an EMBL/GenBank/DDBJ whole genome shotgun (WGS) entry which is preliminary data.</text>
</comment>
<organism evidence="9 10">
    <name type="scientific">Chryseosolibacter histidini</name>
    <dbReference type="NCBI Taxonomy" id="2782349"/>
    <lineage>
        <taxon>Bacteria</taxon>
        <taxon>Pseudomonadati</taxon>
        <taxon>Bacteroidota</taxon>
        <taxon>Cytophagia</taxon>
        <taxon>Cytophagales</taxon>
        <taxon>Chryseotaleaceae</taxon>
        <taxon>Chryseosolibacter</taxon>
    </lineage>
</organism>
<keyword evidence="3 6" id="KW-0812">Transmembrane</keyword>
<accession>A0AAP2DQ71</accession>
<keyword evidence="2" id="KW-1003">Cell membrane</keyword>
<dbReference type="Pfam" id="PF02687">
    <property type="entry name" value="FtsX"/>
    <property type="match status" value="2"/>
</dbReference>
<dbReference type="RefSeq" id="WP_254169139.1">
    <property type="nucleotide sequence ID" value="NZ_JAHESF010000041.1"/>
</dbReference>
<reference evidence="9 10" key="1">
    <citation type="submission" date="2021-05" db="EMBL/GenBank/DDBJ databases">
        <title>A Polyphasic approach of four new species of the genus Ohtaekwangia: Ohtaekwangia histidinii sp. nov., Ohtaekwangia cretensis sp. nov., Ohtaekwangia indiensis sp. nov., Ohtaekwangia reichenbachii sp. nov. from diverse environment.</title>
        <authorList>
            <person name="Octaviana S."/>
        </authorList>
    </citation>
    <scope>NUCLEOTIDE SEQUENCE [LARGE SCALE GENOMIC DNA]</scope>
    <source>
        <strain evidence="9 10">PWU4</strain>
    </source>
</reference>
<dbReference type="Pfam" id="PF12704">
    <property type="entry name" value="MacB_PCD"/>
    <property type="match status" value="1"/>
</dbReference>
<feature type="transmembrane region" description="Helical" evidence="6">
    <location>
        <begin position="680"/>
        <end position="703"/>
    </location>
</feature>
<keyword evidence="5 6" id="KW-0472">Membrane</keyword>
<dbReference type="EMBL" id="JAHESF010000041">
    <property type="protein sequence ID" value="MBT1700475.1"/>
    <property type="molecule type" value="Genomic_DNA"/>
</dbReference>
<dbReference type="InterPro" id="IPR025857">
    <property type="entry name" value="MacB_PCD"/>
</dbReference>
<evidence type="ECO:0000259" key="7">
    <source>
        <dbReference type="Pfam" id="PF02687"/>
    </source>
</evidence>
<feature type="transmembrane region" description="Helical" evidence="6">
    <location>
        <begin position="375"/>
        <end position="404"/>
    </location>
</feature>
<sequence>MFKNYLKIGLRNLLKNRLFTVINISGMAISIASFLIIALFIWDEWKFDKHIEDVSLKYRIYNELFSEDGRVRKGAMVPPMIAPTLAAEYPEVESYFRFLNFNYPVLFEVGSKKMTEDKGGYADPTVFDMFSLKLVEGDRKTALKDLNTVAINTTLKRKYFGDKPALGESIEIFDVNYKVTAVYEDFPLHSHLQLNYLLSMETVNQQIPERMKRWGWNQFHTYIKLKPGADASQLEGKLKAFAERHAWPETKPNGSYYIPHLMPMEQIHLHAGDQVWDIAVRGSAQTNYILTATAIFILVIAILNFINLSTARAVSRVKEVGVRKVVGALRTQLIWQFISESMIIAFIALLIGGLLTELTLPALNSFTDKRIPTGIFLDPLLLLIIVVFAMLVGIAAGAYPAFYISSSRPAQILTNKQHGRSGKFLLRKGLVVVQFILSFFLIIASLVVSQQHTYMRTMDMGFDKDNLLVIRIRGNEMQRNLAAAKQAFSDHPNIISATMGYGLPGEAYAGDGIKDKETNKDWPISMLTVDHDYIKTLGIDLIAGRDFSEDLPSDERSAFILSEAAAKMLGHANPADALEHPLAWNRWDAPDSLKEGKVIGIVKDFHLNSLRENILPVVLHVYPFAYSSMTFRIKPDNLPATIAHLESTWKRFNSEWPFEYKFLDDNFDKLYKSEEKLATLFTFFTAFTIFVACLGLFGLVVYSTTQKYREISIRKVLGAEESTLVVHLARTYALLLAIAFVVAIPFSYYAAHTWLQKFAYRIDITPVLFVKAALFIMVMSLVTVGIQSFKAARANPVDALKEQ</sequence>
<comment type="subcellular location">
    <subcellularLocation>
        <location evidence="1">Cell membrane</location>
        <topology evidence="1">Multi-pass membrane protein</topology>
    </subcellularLocation>
</comment>
<feature type="transmembrane region" description="Helical" evidence="6">
    <location>
        <begin position="425"/>
        <end position="448"/>
    </location>
</feature>
<dbReference type="AlphaFoldDB" id="A0AAP2DQ71"/>
<dbReference type="Proteomes" id="UP001319200">
    <property type="component" value="Unassembled WGS sequence"/>
</dbReference>
<dbReference type="GO" id="GO:0005886">
    <property type="term" value="C:plasma membrane"/>
    <property type="evidence" value="ECO:0007669"/>
    <property type="project" value="UniProtKB-SubCell"/>
</dbReference>
<evidence type="ECO:0000256" key="6">
    <source>
        <dbReference type="SAM" id="Phobius"/>
    </source>
</evidence>
<feature type="domain" description="ABC3 transporter permease C-terminal" evidence="7">
    <location>
        <begin position="683"/>
        <end position="796"/>
    </location>
</feature>
<feature type="domain" description="MacB-like periplasmic core" evidence="8">
    <location>
        <begin position="20"/>
        <end position="240"/>
    </location>
</feature>
<name>A0AAP2DQ71_9BACT</name>
<dbReference type="InterPro" id="IPR003838">
    <property type="entry name" value="ABC3_permease_C"/>
</dbReference>
<evidence type="ECO:0000259" key="8">
    <source>
        <dbReference type="Pfam" id="PF12704"/>
    </source>
</evidence>
<feature type="transmembrane region" description="Helical" evidence="6">
    <location>
        <begin position="288"/>
        <end position="308"/>
    </location>
</feature>
<dbReference type="InterPro" id="IPR050250">
    <property type="entry name" value="Macrolide_Exporter_MacB"/>
</dbReference>
<evidence type="ECO:0000313" key="10">
    <source>
        <dbReference type="Proteomes" id="UP001319200"/>
    </source>
</evidence>
<proteinExistence type="predicted"/>
<evidence type="ECO:0000256" key="2">
    <source>
        <dbReference type="ARBA" id="ARBA00022475"/>
    </source>
</evidence>
<protein>
    <submittedName>
        <fullName evidence="9">ABC transporter permease</fullName>
    </submittedName>
</protein>
<feature type="transmembrane region" description="Helical" evidence="6">
    <location>
        <begin position="21"/>
        <end position="42"/>
    </location>
</feature>
<feature type="transmembrane region" description="Helical" evidence="6">
    <location>
        <begin position="333"/>
        <end position="355"/>
    </location>
</feature>
<keyword evidence="4 6" id="KW-1133">Transmembrane helix</keyword>
<gene>
    <name evidence="9" type="ORF">KK083_26545</name>
</gene>
<dbReference type="PANTHER" id="PTHR30572:SF18">
    <property type="entry name" value="ABC-TYPE MACROLIDE FAMILY EXPORT SYSTEM PERMEASE COMPONENT 2"/>
    <property type="match status" value="1"/>
</dbReference>
<evidence type="ECO:0000256" key="3">
    <source>
        <dbReference type="ARBA" id="ARBA00022692"/>
    </source>
</evidence>
<evidence type="ECO:0000256" key="4">
    <source>
        <dbReference type="ARBA" id="ARBA00022989"/>
    </source>
</evidence>
<feature type="transmembrane region" description="Helical" evidence="6">
    <location>
        <begin position="768"/>
        <end position="786"/>
    </location>
</feature>
<dbReference type="PANTHER" id="PTHR30572">
    <property type="entry name" value="MEMBRANE COMPONENT OF TRANSPORTER-RELATED"/>
    <property type="match status" value="1"/>
</dbReference>
<feature type="transmembrane region" description="Helical" evidence="6">
    <location>
        <begin position="724"/>
        <end position="748"/>
    </location>
</feature>
<dbReference type="GO" id="GO:0022857">
    <property type="term" value="F:transmembrane transporter activity"/>
    <property type="evidence" value="ECO:0007669"/>
    <property type="project" value="TreeGrafter"/>
</dbReference>
<evidence type="ECO:0000256" key="5">
    <source>
        <dbReference type="ARBA" id="ARBA00023136"/>
    </source>
</evidence>
<feature type="domain" description="ABC3 transporter permease C-terminal" evidence="7">
    <location>
        <begin position="294"/>
        <end position="407"/>
    </location>
</feature>
<keyword evidence="10" id="KW-1185">Reference proteome</keyword>
<evidence type="ECO:0000313" key="9">
    <source>
        <dbReference type="EMBL" id="MBT1700475.1"/>
    </source>
</evidence>
<evidence type="ECO:0000256" key="1">
    <source>
        <dbReference type="ARBA" id="ARBA00004651"/>
    </source>
</evidence>